<name>A0ABR2Z9Y7_9AGAR</name>
<dbReference type="Proteomes" id="UP001437256">
    <property type="component" value="Unassembled WGS sequence"/>
</dbReference>
<organism evidence="1 2">
    <name type="scientific">Marasmius tenuissimus</name>
    <dbReference type="NCBI Taxonomy" id="585030"/>
    <lineage>
        <taxon>Eukaryota</taxon>
        <taxon>Fungi</taxon>
        <taxon>Dikarya</taxon>
        <taxon>Basidiomycota</taxon>
        <taxon>Agaricomycotina</taxon>
        <taxon>Agaricomycetes</taxon>
        <taxon>Agaricomycetidae</taxon>
        <taxon>Agaricales</taxon>
        <taxon>Marasmiineae</taxon>
        <taxon>Marasmiaceae</taxon>
        <taxon>Marasmius</taxon>
    </lineage>
</organism>
<comment type="caution">
    <text evidence="1">The sequence shown here is derived from an EMBL/GenBank/DDBJ whole genome shotgun (WGS) entry which is preliminary data.</text>
</comment>
<sequence length="599" mass="67371">MGREVDHRPDGQRYASLLSTAGLGYPLWYPSPRRTDTGEEHPINIGDVGICSDMHPFHTLFNITKRSDGINRDQQVSESVSGPKIEIQGLVTVVSDYHQPRKLLARPGSSVLRETSTHRTNARLSTYHLSGKEGSLLMLPQGGVLKQFERTHAFLTRINDYWRRWYKFAENEANLDAGQSLCLVTGVEKCSSWAMAVWHYISNDSHETLDHLVLSASNEPDTSCRWTRYPPRCSTKSSTLNPVPVTTSDAANSDGGLKDTVFIRAFWITRRGEIKKSPPAPGRDRDRRNISNLFRRFESQTNSLKNFKVSFFTMGSFSKASPSTPSPPRSCGRSKGPVAPAFEPLGDFDSNDMPSIVTLSATFNTASYPCQLINNLAFEIIYHVRPSLLDSGFAAFSHDDDWISVLENLDDTPLEGFELLRRVFSKYKLVTEGDIIFTETMTTAELSQVRESIGPEGSRMASIPVMLQFRRADTPHEPAILTEQSPEPLTNYLARLNEALVKLTDHSESSPFPVFEDLCELAQRIAGKLFQQTKDNNQISSWVEKDRTNFLFVEVVFILEVCSRSVLSSYTPHDDRVMEEGITRLRFLVGELGLRKCVV</sequence>
<gene>
    <name evidence="1" type="ORF">AAF712_015558</name>
</gene>
<evidence type="ECO:0000313" key="1">
    <source>
        <dbReference type="EMBL" id="KAL0057789.1"/>
    </source>
</evidence>
<evidence type="ECO:0000313" key="2">
    <source>
        <dbReference type="Proteomes" id="UP001437256"/>
    </source>
</evidence>
<reference evidence="1 2" key="1">
    <citation type="submission" date="2024-05" db="EMBL/GenBank/DDBJ databases">
        <title>A draft genome resource for the thread blight pathogen Marasmius tenuissimus strain MS-2.</title>
        <authorList>
            <person name="Yulfo-Soto G.E."/>
            <person name="Baruah I.K."/>
            <person name="Amoako-Attah I."/>
            <person name="Bukari Y."/>
            <person name="Meinhardt L.W."/>
            <person name="Bailey B.A."/>
            <person name="Cohen S.P."/>
        </authorList>
    </citation>
    <scope>NUCLEOTIDE SEQUENCE [LARGE SCALE GENOMIC DNA]</scope>
    <source>
        <strain evidence="1 2">MS-2</strain>
    </source>
</reference>
<proteinExistence type="predicted"/>
<protein>
    <submittedName>
        <fullName evidence="1">Uncharacterized protein</fullName>
    </submittedName>
</protein>
<keyword evidence="2" id="KW-1185">Reference proteome</keyword>
<accession>A0ABR2Z9Y7</accession>
<dbReference type="EMBL" id="JBBXMP010000435">
    <property type="protein sequence ID" value="KAL0057789.1"/>
    <property type="molecule type" value="Genomic_DNA"/>
</dbReference>